<feature type="compositionally biased region" description="Polar residues" evidence="1">
    <location>
        <begin position="64"/>
        <end position="85"/>
    </location>
</feature>
<feature type="compositionally biased region" description="Acidic residues" evidence="1">
    <location>
        <begin position="132"/>
        <end position="146"/>
    </location>
</feature>
<feature type="region of interest" description="Disordered" evidence="1">
    <location>
        <begin position="62"/>
        <end position="94"/>
    </location>
</feature>
<organism evidence="2 3">
    <name type="scientific">Glonium stellatum</name>
    <dbReference type="NCBI Taxonomy" id="574774"/>
    <lineage>
        <taxon>Eukaryota</taxon>
        <taxon>Fungi</taxon>
        <taxon>Dikarya</taxon>
        <taxon>Ascomycota</taxon>
        <taxon>Pezizomycotina</taxon>
        <taxon>Dothideomycetes</taxon>
        <taxon>Pleosporomycetidae</taxon>
        <taxon>Gloniales</taxon>
        <taxon>Gloniaceae</taxon>
        <taxon>Glonium</taxon>
    </lineage>
</organism>
<feature type="region of interest" description="Disordered" evidence="1">
    <location>
        <begin position="1"/>
        <end position="44"/>
    </location>
</feature>
<evidence type="ECO:0000313" key="2">
    <source>
        <dbReference type="EMBL" id="OCL13655.1"/>
    </source>
</evidence>
<dbReference type="AlphaFoldDB" id="A0A8E2JXW3"/>
<protein>
    <submittedName>
        <fullName evidence="2">Uncharacterized protein</fullName>
    </submittedName>
</protein>
<reference evidence="2 3" key="1">
    <citation type="journal article" date="2016" name="Nat. Commun.">
        <title>Ectomycorrhizal ecology is imprinted in the genome of the dominant symbiotic fungus Cenococcum geophilum.</title>
        <authorList>
            <consortium name="DOE Joint Genome Institute"/>
            <person name="Peter M."/>
            <person name="Kohler A."/>
            <person name="Ohm R.A."/>
            <person name="Kuo A."/>
            <person name="Krutzmann J."/>
            <person name="Morin E."/>
            <person name="Arend M."/>
            <person name="Barry K.W."/>
            <person name="Binder M."/>
            <person name="Choi C."/>
            <person name="Clum A."/>
            <person name="Copeland A."/>
            <person name="Grisel N."/>
            <person name="Haridas S."/>
            <person name="Kipfer T."/>
            <person name="LaButti K."/>
            <person name="Lindquist E."/>
            <person name="Lipzen A."/>
            <person name="Maire R."/>
            <person name="Meier B."/>
            <person name="Mihaltcheva S."/>
            <person name="Molinier V."/>
            <person name="Murat C."/>
            <person name="Poggeler S."/>
            <person name="Quandt C.A."/>
            <person name="Sperisen C."/>
            <person name="Tritt A."/>
            <person name="Tisserant E."/>
            <person name="Crous P.W."/>
            <person name="Henrissat B."/>
            <person name="Nehls U."/>
            <person name="Egli S."/>
            <person name="Spatafora J.W."/>
            <person name="Grigoriev I.V."/>
            <person name="Martin F.M."/>
        </authorList>
    </citation>
    <scope>NUCLEOTIDE SEQUENCE [LARGE SCALE GENOMIC DNA]</scope>
    <source>
        <strain evidence="2 3">CBS 207.34</strain>
    </source>
</reference>
<feature type="non-terminal residue" evidence="2">
    <location>
        <position position="1"/>
    </location>
</feature>
<evidence type="ECO:0000256" key="1">
    <source>
        <dbReference type="SAM" id="MobiDB-lite"/>
    </source>
</evidence>
<gene>
    <name evidence="2" type="ORF">AOQ84DRAFT_224794</name>
</gene>
<dbReference type="Proteomes" id="UP000250140">
    <property type="component" value="Unassembled WGS sequence"/>
</dbReference>
<accession>A0A8E2JXW3</accession>
<proteinExistence type="predicted"/>
<keyword evidence="3" id="KW-1185">Reference proteome</keyword>
<evidence type="ECO:0000313" key="3">
    <source>
        <dbReference type="Proteomes" id="UP000250140"/>
    </source>
</evidence>
<feature type="region of interest" description="Disordered" evidence="1">
    <location>
        <begin position="120"/>
        <end position="160"/>
    </location>
</feature>
<feature type="compositionally biased region" description="Basic and acidic residues" evidence="1">
    <location>
        <begin position="18"/>
        <end position="30"/>
    </location>
</feature>
<sequence length="160" mass="17571">ESKRKRNFVRLTTLSLSRAEETGGKRRGEAPKAGSNRQTRKLRETGWDGSFNLGLYDKRELAHQHTSSTKASAAGEMTTSVTATASGKRRTISQRSGIRPVFDWQSEFGLRKKLKEPEIGTVGMGFGHGAPEGDDCENDYDNDGDNDGLRDNGGNVHCKI</sequence>
<dbReference type="EMBL" id="KV748689">
    <property type="protein sequence ID" value="OCL13655.1"/>
    <property type="molecule type" value="Genomic_DNA"/>
</dbReference>
<name>A0A8E2JXW3_9PEZI</name>